<proteinExistence type="predicted"/>
<accession>A0A1Q9JKF9</accession>
<dbReference type="Proteomes" id="UP000187404">
    <property type="component" value="Unassembled WGS sequence"/>
</dbReference>
<dbReference type="AlphaFoldDB" id="A0A1Q9JKF9"/>
<gene>
    <name evidence="1" type="ORF">BHK98_11605</name>
</gene>
<keyword evidence="2" id="KW-1185">Reference proteome</keyword>
<evidence type="ECO:0000313" key="2">
    <source>
        <dbReference type="Proteomes" id="UP000187404"/>
    </source>
</evidence>
<dbReference type="OrthoDB" id="9804828at2"/>
<organism evidence="1 2">
    <name type="scientific">Hornefia porci</name>
    <dbReference type="NCBI Taxonomy" id="2652292"/>
    <lineage>
        <taxon>Bacteria</taxon>
        <taxon>Bacillati</taxon>
        <taxon>Bacillota</taxon>
        <taxon>Clostridia</taxon>
        <taxon>Peptostreptococcales</taxon>
        <taxon>Anaerovoracaceae</taxon>
        <taxon>Hornefia</taxon>
    </lineage>
</organism>
<dbReference type="RefSeq" id="WP_075714439.1">
    <property type="nucleotide sequence ID" value="NZ_MJIE01000001.1"/>
</dbReference>
<sequence length="65" mass="7361">MSDGGKEEKQWVLCPVCGAKTRLQLLRETELKAFPLFCPKCKCESIIDAKNFIIETKKPDAKTQC</sequence>
<reference evidence="1 2" key="1">
    <citation type="journal article" date="2016" name="Appl. Environ. Microbiol.">
        <title>Function and Phylogeny of Bacterial Butyryl Coenzyme A:Acetate Transferases and Their Diversity in the Proximal Colon of Swine.</title>
        <authorList>
            <person name="Trachsel J."/>
            <person name="Bayles D.O."/>
            <person name="Looft T."/>
            <person name="Levine U.Y."/>
            <person name="Allen H.K."/>
        </authorList>
    </citation>
    <scope>NUCLEOTIDE SEQUENCE [LARGE SCALE GENOMIC DNA]</scope>
    <source>
        <strain evidence="1 2">68-3-10</strain>
    </source>
</reference>
<dbReference type="Pfam" id="PF14205">
    <property type="entry name" value="Cys_rich_KTR"/>
    <property type="match status" value="1"/>
</dbReference>
<name>A0A1Q9JKF9_9FIRM</name>
<dbReference type="InterPro" id="IPR025957">
    <property type="entry name" value="Cys_rich_KTR"/>
</dbReference>
<dbReference type="EMBL" id="MJIE01000001">
    <property type="protein sequence ID" value="OLR56656.1"/>
    <property type="molecule type" value="Genomic_DNA"/>
</dbReference>
<comment type="caution">
    <text evidence="1">The sequence shown here is derived from an EMBL/GenBank/DDBJ whole genome shotgun (WGS) entry which is preliminary data.</text>
</comment>
<protein>
    <submittedName>
        <fullName evidence="1">Conjugal transfer protein</fullName>
    </submittedName>
</protein>
<dbReference type="STRING" id="1261640.BHK98_11605"/>
<evidence type="ECO:0000313" key="1">
    <source>
        <dbReference type="EMBL" id="OLR56656.1"/>
    </source>
</evidence>